<organism evidence="8 9">
    <name type="scientific">Sporosarcina contaminans</name>
    <dbReference type="NCBI Taxonomy" id="633403"/>
    <lineage>
        <taxon>Bacteria</taxon>
        <taxon>Bacillati</taxon>
        <taxon>Bacillota</taxon>
        <taxon>Bacilli</taxon>
        <taxon>Bacillales</taxon>
        <taxon>Caryophanaceae</taxon>
        <taxon>Sporosarcina</taxon>
    </lineage>
</organism>
<keyword evidence="8" id="KW-0282">Flagellum</keyword>
<sequence length="230" mass="26597">MRLPKVFKWASMLLMVAIMFAGTNPAAFAETDQNKSVFDCVENSKDCDEQLDQLNSPEEPAADSSQEEKAVGYSLGDFVRTFLAFLFVIGLLFVLLKFINRKNRMFSQHRFMKNVGGLSLGQQKSVQLVMIGDKYYLIGVGEDVRLLKEITDEKEIENLEAYFQDDEMKAPPTVLTTLFKKVTGQKEEPQEDKGSDPDFNQLFTTRIDEMREERKRQLKRLEEKERRKDE</sequence>
<evidence type="ECO:0000256" key="3">
    <source>
        <dbReference type="ARBA" id="ARBA00022989"/>
    </source>
</evidence>
<keyword evidence="2 5" id="KW-0812">Transmembrane</keyword>
<evidence type="ECO:0000256" key="6">
    <source>
        <dbReference type="SAM" id="MobiDB-lite"/>
    </source>
</evidence>
<dbReference type="EMBL" id="JBHTLT010000016">
    <property type="protein sequence ID" value="MFD1204161.1"/>
    <property type="molecule type" value="Genomic_DNA"/>
</dbReference>
<evidence type="ECO:0000256" key="2">
    <source>
        <dbReference type="ARBA" id="ARBA00022692"/>
    </source>
</evidence>
<dbReference type="InterPro" id="IPR022781">
    <property type="entry name" value="Flagellar_biosynth_FliO"/>
</dbReference>
<comment type="subcellular location">
    <subcellularLocation>
        <location evidence="5">Cell membrane</location>
    </subcellularLocation>
    <subcellularLocation>
        <location evidence="5">Bacterial flagellum basal body</location>
    </subcellularLocation>
</comment>
<reference evidence="9" key="1">
    <citation type="journal article" date="2019" name="Int. J. Syst. Evol. Microbiol.">
        <title>The Global Catalogue of Microorganisms (GCM) 10K type strain sequencing project: providing services to taxonomists for standard genome sequencing and annotation.</title>
        <authorList>
            <consortium name="The Broad Institute Genomics Platform"/>
            <consortium name="The Broad Institute Genome Sequencing Center for Infectious Disease"/>
            <person name="Wu L."/>
            <person name="Ma J."/>
        </authorList>
    </citation>
    <scope>NUCLEOTIDE SEQUENCE [LARGE SCALE GENOMIC DNA]</scope>
    <source>
        <strain evidence="9">CCUG 53915</strain>
    </source>
</reference>
<feature type="compositionally biased region" description="Basic and acidic residues" evidence="6">
    <location>
        <begin position="184"/>
        <end position="196"/>
    </location>
</feature>
<gene>
    <name evidence="8" type="primary">fliO</name>
    <name evidence="8" type="ORF">ACFQ38_03310</name>
</gene>
<evidence type="ECO:0000313" key="8">
    <source>
        <dbReference type="EMBL" id="MFD1204161.1"/>
    </source>
</evidence>
<evidence type="ECO:0000256" key="5">
    <source>
        <dbReference type="RuleBase" id="RU362064"/>
    </source>
</evidence>
<dbReference type="RefSeq" id="WP_381479780.1">
    <property type="nucleotide sequence ID" value="NZ_JBHTLT010000016.1"/>
</dbReference>
<keyword evidence="1 5" id="KW-1003">Cell membrane</keyword>
<dbReference type="Proteomes" id="UP001597231">
    <property type="component" value="Unassembled WGS sequence"/>
</dbReference>
<evidence type="ECO:0000256" key="7">
    <source>
        <dbReference type="SAM" id="SignalP"/>
    </source>
</evidence>
<dbReference type="NCBIfam" id="TIGR03500">
    <property type="entry name" value="FliO_TIGR"/>
    <property type="match status" value="1"/>
</dbReference>
<name>A0ABW3TTR8_9BACL</name>
<keyword evidence="5" id="KW-0975">Bacterial flagellum</keyword>
<accession>A0ABW3TTR8</accession>
<keyword evidence="7" id="KW-0732">Signal</keyword>
<comment type="caution">
    <text evidence="8">The sequence shown here is derived from an EMBL/GenBank/DDBJ whole genome shotgun (WGS) entry which is preliminary data.</text>
</comment>
<keyword evidence="4 5" id="KW-0472">Membrane</keyword>
<proteinExistence type="inferred from homology"/>
<comment type="similarity">
    <text evidence="5">Belongs to the FliO/MopB family.</text>
</comment>
<evidence type="ECO:0000256" key="1">
    <source>
        <dbReference type="ARBA" id="ARBA00022475"/>
    </source>
</evidence>
<evidence type="ECO:0000256" key="4">
    <source>
        <dbReference type="ARBA" id="ARBA00023136"/>
    </source>
</evidence>
<feature type="chain" id="PRO_5046165243" description="Flagellar protein" evidence="7">
    <location>
        <begin position="30"/>
        <end position="230"/>
    </location>
</feature>
<keyword evidence="9" id="KW-1185">Reference proteome</keyword>
<feature type="region of interest" description="Disordered" evidence="6">
    <location>
        <begin position="183"/>
        <end position="206"/>
    </location>
</feature>
<dbReference type="Pfam" id="PF04347">
    <property type="entry name" value="FliO"/>
    <property type="match status" value="1"/>
</dbReference>
<keyword evidence="8" id="KW-0969">Cilium</keyword>
<keyword evidence="3 5" id="KW-1133">Transmembrane helix</keyword>
<evidence type="ECO:0000313" key="9">
    <source>
        <dbReference type="Proteomes" id="UP001597231"/>
    </source>
</evidence>
<keyword evidence="8" id="KW-0966">Cell projection</keyword>
<protein>
    <recommendedName>
        <fullName evidence="5">Flagellar protein</fullName>
    </recommendedName>
</protein>
<feature type="transmembrane region" description="Helical" evidence="5">
    <location>
        <begin position="78"/>
        <end position="99"/>
    </location>
</feature>
<feature type="signal peptide" evidence="7">
    <location>
        <begin position="1"/>
        <end position="29"/>
    </location>
</feature>